<reference evidence="2" key="1">
    <citation type="submission" date="2022-11" db="UniProtKB">
        <authorList>
            <consortium name="WormBaseParasite"/>
        </authorList>
    </citation>
    <scope>IDENTIFICATION</scope>
</reference>
<evidence type="ECO:0000313" key="1">
    <source>
        <dbReference type="Proteomes" id="UP000887577"/>
    </source>
</evidence>
<proteinExistence type="predicted"/>
<dbReference type="AlphaFoldDB" id="A0A914YAT0"/>
<dbReference type="Proteomes" id="UP000887577">
    <property type="component" value="Unplaced"/>
</dbReference>
<protein>
    <submittedName>
        <fullName evidence="2">Uncharacterized protein</fullName>
    </submittedName>
</protein>
<sequence length="92" mass="10036">MSSSITTFSRQVIAVDDKQCQKRKIISETVTVAKKSRTTIKFIGSCKNFVAVSVPAAIFQEAQNVDIDISEAVVENVIAVHVQPVPSTKKND</sequence>
<evidence type="ECO:0000313" key="2">
    <source>
        <dbReference type="WBParaSite" id="PSU_v2.g14603.t1"/>
    </source>
</evidence>
<accession>A0A914YAT0</accession>
<dbReference type="WBParaSite" id="PSU_v2.g14603.t1">
    <property type="protein sequence ID" value="PSU_v2.g14603.t1"/>
    <property type="gene ID" value="PSU_v2.g14603"/>
</dbReference>
<name>A0A914YAT0_9BILA</name>
<keyword evidence="1" id="KW-1185">Reference proteome</keyword>
<organism evidence="1 2">
    <name type="scientific">Panagrolaimus superbus</name>
    <dbReference type="NCBI Taxonomy" id="310955"/>
    <lineage>
        <taxon>Eukaryota</taxon>
        <taxon>Metazoa</taxon>
        <taxon>Ecdysozoa</taxon>
        <taxon>Nematoda</taxon>
        <taxon>Chromadorea</taxon>
        <taxon>Rhabditida</taxon>
        <taxon>Tylenchina</taxon>
        <taxon>Panagrolaimomorpha</taxon>
        <taxon>Panagrolaimoidea</taxon>
        <taxon>Panagrolaimidae</taxon>
        <taxon>Panagrolaimus</taxon>
    </lineage>
</organism>